<name>A0ACB8SYC8_9AGAM</name>
<accession>A0ACB8SYC8</accession>
<organism evidence="1 2">
    <name type="scientific">Artomyces pyxidatus</name>
    <dbReference type="NCBI Taxonomy" id="48021"/>
    <lineage>
        <taxon>Eukaryota</taxon>
        <taxon>Fungi</taxon>
        <taxon>Dikarya</taxon>
        <taxon>Basidiomycota</taxon>
        <taxon>Agaricomycotina</taxon>
        <taxon>Agaricomycetes</taxon>
        <taxon>Russulales</taxon>
        <taxon>Auriscalpiaceae</taxon>
        <taxon>Artomyces</taxon>
    </lineage>
</organism>
<proteinExistence type="predicted"/>
<protein>
    <submittedName>
        <fullName evidence="1">Uncharacterized protein</fullName>
    </submittedName>
</protein>
<dbReference type="Proteomes" id="UP000814140">
    <property type="component" value="Unassembled WGS sequence"/>
</dbReference>
<reference evidence="1" key="2">
    <citation type="journal article" date="2022" name="New Phytol.">
        <title>Evolutionary transition to the ectomycorrhizal habit in the genomes of a hyperdiverse lineage of mushroom-forming fungi.</title>
        <authorList>
            <person name="Looney B."/>
            <person name="Miyauchi S."/>
            <person name="Morin E."/>
            <person name="Drula E."/>
            <person name="Courty P.E."/>
            <person name="Kohler A."/>
            <person name="Kuo A."/>
            <person name="LaButti K."/>
            <person name="Pangilinan J."/>
            <person name="Lipzen A."/>
            <person name="Riley R."/>
            <person name="Andreopoulos W."/>
            <person name="He G."/>
            <person name="Johnson J."/>
            <person name="Nolan M."/>
            <person name="Tritt A."/>
            <person name="Barry K.W."/>
            <person name="Grigoriev I.V."/>
            <person name="Nagy L.G."/>
            <person name="Hibbett D."/>
            <person name="Henrissat B."/>
            <person name="Matheny P.B."/>
            <person name="Labbe J."/>
            <person name="Martin F.M."/>
        </authorList>
    </citation>
    <scope>NUCLEOTIDE SEQUENCE</scope>
    <source>
        <strain evidence="1">HHB10654</strain>
    </source>
</reference>
<keyword evidence="2" id="KW-1185">Reference proteome</keyword>
<evidence type="ECO:0000313" key="2">
    <source>
        <dbReference type="Proteomes" id="UP000814140"/>
    </source>
</evidence>
<dbReference type="EMBL" id="MU277214">
    <property type="protein sequence ID" value="KAI0061222.1"/>
    <property type="molecule type" value="Genomic_DNA"/>
</dbReference>
<evidence type="ECO:0000313" key="1">
    <source>
        <dbReference type="EMBL" id="KAI0061222.1"/>
    </source>
</evidence>
<comment type="caution">
    <text evidence="1">The sequence shown here is derived from an EMBL/GenBank/DDBJ whole genome shotgun (WGS) entry which is preliminary data.</text>
</comment>
<gene>
    <name evidence="1" type="ORF">BV25DRAFT_1857922</name>
</gene>
<reference evidence="1" key="1">
    <citation type="submission" date="2021-03" db="EMBL/GenBank/DDBJ databases">
        <authorList>
            <consortium name="DOE Joint Genome Institute"/>
            <person name="Ahrendt S."/>
            <person name="Looney B.P."/>
            <person name="Miyauchi S."/>
            <person name="Morin E."/>
            <person name="Drula E."/>
            <person name="Courty P.E."/>
            <person name="Chicoki N."/>
            <person name="Fauchery L."/>
            <person name="Kohler A."/>
            <person name="Kuo A."/>
            <person name="Labutti K."/>
            <person name="Pangilinan J."/>
            <person name="Lipzen A."/>
            <person name="Riley R."/>
            <person name="Andreopoulos W."/>
            <person name="He G."/>
            <person name="Johnson J."/>
            <person name="Barry K.W."/>
            <person name="Grigoriev I.V."/>
            <person name="Nagy L."/>
            <person name="Hibbett D."/>
            <person name="Henrissat B."/>
            <person name="Matheny P.B."/>
            <person name="Labbe J."/>
            <person name="Martin F."/>
        </authorList>
    </citation>
    <scope>NUCLEOTIDE SEQUENCE</scope>
    <source>
        <strain evidence="1">HHB10654</strain>
    </source>
</reference>
<sequence>MPSRRPRKYVPISHLPVSCNALDPWKNRCTTPPRDGSLWCTRHDEERVKLYTNYKSYHATLKAFPENSICYDVSAIRVCSSAETIKMWHKALTDKCALYTRCIDARAYFTERFFGNDMDFGHKAFWESLKTQRAEVQSLIEEVDRRAYELFLRKQNAFWVLQKKQEEADDACGDTSDLDRRPPLLGPRGAKSITSPSSDNVGPVEDPLDVALRWKRMLLWEKIRTHLARFGALPQSRFFKERLNVIYACVRRAIYTDASLMQFAINYRTVAALLRDKTLEVPIVEKLWNAIRNLPVTLMRAAVDDVVRTTGQGSDEEYVVLLGGKVYKEPSRERWPLHAWGHMAAIHSCYPCLRKVCTTVEDICDLTKYALIALPVGYLSQPDEEVLKYNWDINEMRFLQICGFIPNAVQDRGPRYVVSKCNCPFQRNCAHWSEKRTNPMLYAGLSLEDPMAEEFVEACMQHPDFRVCTQRGKDGPIVRSHEKLCGQRLRQAATRGALRYTEFEDSEVDERIEGALEYAPPIVPPDRFLEDCFRVVIIDDGEGELKDFVKKLVQVWVDVYEVEDEVELFCVIAESYGGELETTKSDVCPMLPNVDRDVAKSYKRLWGVNPPSDFQDYSRDARSVESGWRKEFQ</sequence>